<reference evidence="1 2" key="1">
    <citation type="submission" date="2018-10" db="EMBL/GenBank/DDBJ databases">
        <authorList>
            <person name="Ekblom R."/>
            <person name="Jareborg N."/>
        </authorList>
    </citation>
    <scope>NUCLEOTIDE SEQUENCE [LARGE SCALE GENOMIC DNA]</scope>
    <source>
        <tissue evidence="1">Muscle</tissue>
    </source>
</reference>
<dbReference type="AlphaFoldDB" id="A0A9X9PVP4"/>
<evidence type="ECO:0000313" key="2">
    <source>
        <dbReference type="Proteomes" id="UP000269945"/>
    </source>
</evidence>
<keyword evidence="2" id="KW-1185">Reference proteome</keyword>
<accession>A0A9X9PVP4</accession>
<dbReference type="Proteomes" id="UP000269945">
    <property type="component" value="Unassembled WGS sequence"/>
</dbReference>
<dbReference type="EMBL" id="CYRY02003997">
    <property type="protein sequence ID" value="VCW68535.1"/>
    <property type="molecule type" value="Genomic_DNA"/>
</dbReference>
<proteinExistence type="predicted"/>
<name>A0A9X9PVP4_GULGU</name>
<organism evidence="1 2">
    <name type="scientific">Gulo gulo</name>
    <name type="common">Wolverine</name>
    <name type="synonym">Gluton</name>
    <dbReference type="NCBI Taxonomy" id="48420"/>
    <lineage>
        <taxon>Eukaryota</taxon>
        <taxon>Metazoa</taxon>
        <taxon>Chordata</taxon>
        <taxon>Craniata</taxon>
        <taxon>Vertebrata</taxon>
        <taxon>Euteleostomi</taxon>
        <taxon>Mammalia</taxon>
        <taxon>Eutheria</taxon>
        <taxon>Laurasiatheria</taxon>
        <taxon>Carnivora</taxon>
        <taxon>Caniformia</taxon>
        <taxon>Musteloidea</taxon>
        <taxon>Mustelidae</taxon>
        <taxon>Guloninae</taxon>
        <taxon>Gulo</taxon>
    </lineage>
</organism>
<evidence type="ECO:0000313" key="1">
    <source>
        <dbReference type="EMBL" id="VCW68535.1"/>
    </source>
</evidence>
<sequence length="59" mass="6338">MGPTQPAKSVSIISANVTEDSKIMFSSVSEPTYLVTTGPVRTLAGPQPFCHLPSEKKIY</sequence>
<protein>
    <submittedName>
        <fullName evidence="1">Uncharacterized protein</fullName>
    </submittedName>
</protein>
<gene>
    <name evidence="1" type="ORF">BN2614_LOCUS1</name>
</gene>
<comment type="caution">
    <text evidence="1">The sequence shown here is derived from an EMBL/GenBank/DDBJ whole genome shotgun (WGS) entry which is preliminary data.</text>
</comment>